<accession>A0A6V7QH62</accession>
<gene>
    <name evidence="2" type="ORF">CB5_LOCUS25694</name>
</gene>
<feature type="region of interest" description="Disordered" evidence="1">
    <location>
        <begin position="1"/>
        <end position="44"/>
    </location>
</feature>
<feature type="compositionally biased region" description="Polar residues" evidence="1">
    <location>
        <begin position="17"/>
        <end position="41"/>
    </location>
</feature>
<proteinExistence type="predicted"/>
<feature type="compositionally biased region" description="Polar residues" evidence="1">
    <location>
        <begin position="217"/>
        <end position="230"/>
    </location>
</feature>
<evidence type="ECO:0000313" key="2">
    <source>
        <dbReference type="EMBL" id="CAD1842483.1"/>
    </source>
</evidence>
<protein>
    <recommendedName>
        <fullName evidence="3">Endonuclease/exonuclease/phosphatase domain-containing protein</fullName>
    </recommendedName>
</protein>
<sequence>MQQGDGSSRPLGGQLEVPSTSGFQMGSDLVTSNPNSLSEENPLSAITPDVLGQVSLEPGQLTMALGKSGPIVEHDSSLSSKHDSSPSSGPGLTSGSGLTSSDLKLKCSSSAMEARTHLPLNPCGAFRSLFSYRRSLRLAAKNKGVQRHSLLKAQCRKLKLARLATKLGRPFSSISPSASTSSIHLFSTSPTTTDQLPPPTSTDQPHPPTSTDQPHPLTSTNQLLPPTATDQPHPPTPSDRHSHPLENLNPAFPLSQKEIQHIKITCGIIDDGIGPTANYCTEHANEEETKLSSTSLAKFHSFCGFHLRHFRTLDAVWTRGGGRKSFLDLQYLRPYWIHSQADFFQELKSISRQSGEVWAAIGDFNVLLSANDKNGPPTNVSDILGFRETVNETGLTDLPILNRLSNGRRSPTLERLDRAFISQGWLSSFPRSTLRALPRPRSDHSPLLLTAFSFVQSSHLFRFETFWLRYPSLYMVVSNSWNASVMDIEPSTRFQRKIKLVSEALKIWSAGISSSITI</sequence>
<name>A0A6V7QH62_ANACO</name>
<evidence type="ECO:0008006" key="3">
    <source>
        <dbReference type="Google" id="ProtNLM"/>
    </source>
</evidence>
<feature type="compositionally biased region" description="Polar residues" evidence="1">
    <location>
        <begin position="183"/>
        <end position="195"/>
    </location>
</feature>
<feature type="compositionally biased region" description="Basic and acidic residues" evidence="1">
    <location>
        <begin position="72"/>
        <end position="84"/>
    </location>
</feature>
<feature type="compositionally biased region" description="Low complexity" evidence="1">
    <location>
        <begin position="85"/>
        <end position="99"/>
    </location>
</feature>
<evidence type="ECO:0000256" key="1">
    <source>
        <dbReference type="SAM" id="MobiDB-lite"/>
    </source>
</evidence>
<feature type="region of interest" description="Disordered" evidence="1">
    <location>
        <begin position="170"/>
        <end position="250"/>
    </location>
</feature>
<feature type="region of interest" description="Disordered" evidence="1">
    <location>
        <begin position="70"/>
        <end position="99"/>
    </location>
</feature>
<dbReference type="SUPFAM" id="SSF56219">
    <property type="entry name" value="DNase I-like"/>
    <property type="match status" value="1"/>
</dbReference>
<dbReference type="EMBL" id="LR862136">
    <property type="protein sequence ID" value="CAD1842483.1"/>
    <property type="molecule type" value="Genomic_DNA"/>
</dbReference>
<feature type="compositionally biased region" description="Low complexity" evidence="1">
    <location>
        <begin position="170"/>
        <end position="182"/>
    </location>
</feature>
<dbReference type="InterPro" id="IPR036691">
    <property type="entry name" value="Endo/exonu/phosph_ase_sf"/>
</dbReference>
<organism evidence="2">
    <name type="scientific">Ananas comosus var. bracteatus</name>
    <name type="common">red pineapple</name>
    <dbReference type="NCBI Taxonomy" id="296719"/>
    <lineage>
        <taxon>Eukaryota</taxon>
        <taxon>Viridiplantae</taxon>
        <taxon>Streptophyta</taxon>
        <taxon>Embryophyta</taxon>
        <taxon>Tracheophyta</taxon>
        <taxon>Spermatophyta</taxon>
        <taxon>Magnoliopsida</taxon>
        <taxon>Liliopsida</taxon>
        <taxon>Poales</taxon>
        <taxon>Bromeliaceae</taxon>
        <taxon>Bromelioideae</taxon>
        <taxon>Ananas</taxon>
    </lineage>
</organism>
<dbReference type="PANTHER" id="PTHR33710">
    <property type="entry name" value="BNAC02G09200D PROTEIN"/>
    <property type="match status" value="1"/>
</dbReference>
<dbReference type="Gene3D" id="3.60.10.10">
    <property type="entry name" value="Endonuclease/exonuclease/phosphatase"/>
    <property type="match status" value="1"/>
</dbReference>
<dbReference type="AlphaFoldDB" id="A0A6V7QH62"/>
<feature type="compositionally biased region" description="Pro residues" evidence="1">
    <location>
        <begin position="196"/>
        <end position="208"/>
    </location>
</feature>
<reference evidence="2" key="1">
    <citation type="submission" date="2020-07" db="EMBL/GenBank/DDBJ databases">
        <authorList>
            <person name="Lin J."/>
        </authorList>
    </citation>
    <scope>NUCLEOTIDE SEQUENCE</scope>
</reference>
<dbReference type="PANTHER" id="PTHR33710:SF71">
    <property type="entry name" value="ENDONUCLEASE_EXONUCLEASE_PHOSPHATASE DOMAIN-CONTAINING PROTEIN"/>
    <property type="match status" value="1"/>
</dbReference>